<reference evidence="2" key="1">
    <citation type="submission" date="2021-01" db="EMBL/GenBank/DDBJ databases">
        <authorList>
            <person name="Corre E."/>
            <person name="Pelletier E."/>
            <person name="Niang G."/>
            <person name="Scheremetjew M."/>
            <person name="Finn R."/>
            <person name="Kale V."/>
            <person name="Holt S."/>
            <person name="Cochrane G."/>
            <person name="Meng A."/>
            <person name="Brown T."/>
            <person name="Cohen L."/>
        </authorList>
    </citation>
    <scope>NUCLEOTIDE SEQUENCE</scope>
    <source>
        <strain evidence="2">CCMP3328</strain>
    </source>
</reference>
<evidence type="ECO:0000313" key="2">
    <source>
        <dbReference type="EMBL" id="CAD8339063.1"/>
    </source>
</evidence>
<feature type="region of interest" description="Disordered" evidence="1">
    <location>
        <begin position="465"/>
        <end position="509"/>
    </location>
</feature>
<accession>A0A7R9WXR0</accession>
<feature type="region of interest" description="Disordered" evidence="1">
    <location>
        <begin position="111"/>
        <end position="138"/>
    </location>
</feature>
<name>A0A7R9WXR0_9STRA</name>
<protein>
    <submittedName>
        <fullName evidence="2">Uncharacterized protein</fullName>
    </submittedName>
</protein>
<sequence length="509" mass="57658">MYHLVTSYGLVVPVPFETFDHVVLDEAGNTQVDPAFTQPKSLKKPYLVDPAIQLLCVWLLEGGKRVEDSYDFLERTLFPFEALSTQIVGSAITAATTVAQEKRKRIQSILKDTLNMQPKSSSGKTDPDNRADPDNKTDHVQEAWDALEDVTPVSVWSDFVLNGMYHQQSAMSLNEPTIPTKPENFEEMTTAQVMEWMETEKNERLNAREARMRLNRWDGLETKQVDPNFGSNPRELISELDTLDGFDASCQETAVPTFDMDKKLTGGLLKMREACGHLEKTIRETEAPQFNPTNQKFCPSLTTVAQGSSNLADGYVSTVGARKITDNAGNFSRWEVELFTACVQAKDYFDSTPIGIEDIRDNRDKIHNSLVDIIFGFNRLYCVASRQDKLRLDIPYSGNKVNGTSLYAGFPTDKSPLLTKSMDKLDERRRQSQKTDKNAYRITTRQDMNVVRNIVSWMRDSLDKINTQSRRGKENNENAGEMDQFEDEDAADDEEHDVEPDGNATRRDD</sequence>
<feature type="compositionally biased region" description="Basic and acidic residues" evidence="1">
    <location>
        <begin position="421"/>
        <end position="439"/>
    </location>
</feature>
<gene>
    <name evidence="2" type="ORF">CAUS1442_LOCUS11196</name>
</gene>
<organism evidence="2">
    <name type="scientific">Craspedostauros australis</name>
    <dbReference type="NCBI Taxonomy" id="1486917"/>
    <lineage>
        <taxon>Eukaryota</taxon>
        <taxon>Sar</taxon>
        <taxon>Stramenopiles</taxon>
        <taxon>Ochrophyta</taxon>
        <taxon>Bacillariophyta</taxon>
        <taxon>Bacillariophyceae</taxon>
        <taxon>Bacillariophycidae</taxon>
        <taxon>Naviculales</taxon>
        <taxon>Naviculaceae</taxon>
        <taxon>Craspedostauros</taxon>
    </lineage>
</organism>
<evidence type="ECO:0000256" key="1">
    <source>
        <dbReference type="SAM" id="MobiDB-lite"/>
    </source>
</evidence>
<feature type="compositionally biased region" description="Acidic residues" evidence="1">
    <location>
        <begin position="483"/>
        <end position="500"/>
    </location>
</feature>
<dbReference type="EMBL" id="HBEF01018080">
    <property type="protein sequence ID" value="CAD8339063.1"/>
    <property type="molecule type" value="Transcribed_RNA"/>
</dbReference>
<feature type="region of interest" description="Disordered" evidence="1">
    <location>
        <begin position="421"/>
        <end position="441"/>
    </location>
</feature>
<feature type="compositionally biased region" description="Polar residues" evidence="1">
    <location>
        <begin position="114"/>
        <end position="124"/>
    </location>
</feature>
<feature type="compositionally biased region" description="Basic and acidic residues" evidence="1">
    <location>
        <begin position="125"/>
        <end position="138"/>
    </location>
</feature>
<dbReference type="AlphaFoldDB" id="A0A7R9WXR0"/>
<proteinExistence type="predicted"/>